<dbReference type="EMBL" id="SLZY01000002">
    <property type="protein sequence ID" value="TCS73451.1"/>
    <property type="molecule type" value="Genomic_DNA"/>
</dbReference>
<evidence type="ECO:0000313" key="1">
    <source>
        <dbReference type="EMBL" id="TCS73451.1"/>
    </source>
</evidence>
<dbReference type="AlphaFoldDB" id="A0A4R3K0I6"/>
<comment type="caution">
    <text evidence="1">The sequence shown here is derived from an EMBL/GenBank/DDBJ whole genome shotgun (WGS) entry which is preliminary data.</text>
</comment>
<dbReference type="RefSeq" id="WP_126458837.1">
    <property type="nucleotide sequence ID" value="NZ_AP018721.1"/>
</dbReference>
<proteinExistence type="predicted"/>
<dbReference type="Proteomes" id="UP000295135">
    <property type="component" value="Unassembled WGS sequence"/>
</dbReference>
<name>A0A4R3K0I6_9PROT</name>
<sequence length="121" mass="13323">MRLTVRSAQAVLGAPNWQASQPLWQRVPKRDAEGQRLADFMMIAPALKGRDAEELAPWLTLVEGVLKRFDSAVVFADFNLQLNLLWVSHRCRPGLGSELVAALRAAAPQLRLVGHVPDMAG</sequence>
<accession>A0A4R3K0I6</accession>
<protein>
    <submittedName>
        <fullName evidence="1">Uncharacterized protein</fullName>
    </submittedName>
</protein>
<gene>
    <name evidence="1" type="ORF">EDC61_102228</name>
</gene>
<dbReference type="OrthoDB" id="5296715at2"/>
<reference evidence="1 2" key="1">
    <citation type="submission" date="2019-03" db="EMBL/GenBank/DDBJ databases">
        <title>Genomic Encyclopedia of Type Strains, Phase IV (KMG-IV): sequencing the most valuable type-strain genomes for metagenomic binning, comparative biology and taxonomic classification.</title>
        <authorList>
            <person name="Goeker M."/>
        </authorList>
    </citation>
    <scope>NUCLEOTIDE SEQUENCE [LARGE SCALE GENOMIC DNA]</scope>
    <source>
        <strain evidence="1 2">DSM 103923</strain>
    </source>
</reference>
<organism evidence="1 2">
    <name type="scientific">Sulfuritortus calidifontis</name>
    <dbReference type="NCBI Taxonomy" id="1914471"/>
    <lineage>
        <taxon>Bacteria</taxon>
        <taxon>Pseudomonadati</taxon>
        <taxon>Pseudomonadota</taxon>
        <taxon>Betaproteobacteria</taxon>
        <taxon>Nitrosomonadales</taxon>
        <taxon>Thiobacillaceae</taxon>
        <taxon>Sulfuritortus</taxon>
    </lineage>
</organism>
<keyword evidence="2" id="KW-1185">Reference proteome</keyword>
<evidence type="ECO:0000313" key="2">
    <source>
        <dbReference type="Proteomes" id="UP000295135"/>
    </source>
</evidence>